<dbReference type="Gene3D" id="3.30.565.10">
    <property type="entry name" value="Histidine kinase-like ATPase, C-terminal domain"/>
    <property type="match status" value="1"/>
</dbReference>
<dbReference type="EMBL" id="BAABAQ010000003">
    <property type="protein sequence ID" value="GAA4187030.1"/>
    <property type="molecule type" value="Genomic_DNA"/>
</dbReference>
<evidence type="ECO:0000256" key="1">
    <source>
        <dbReference type="ARBA" id="ARBA00022527"/>
    </source>
</evidence>
<organism evidence="3 4">
    <name type="scientific">Streptosporangium oxazolinicum</name>
    <dbReference type="NCBI Taxonomy" id="909287"/>
    <lineage>
        <taxon>Bacteria</taxon>
        <taxon>Bacillati</taxon>
        <taxon>Actinomycetota</taxon>
        <taxon>Actinomycetes</taxon>
        <taxon>Streptosporangiales</taxon>
        <taxon>Streptosporangiaceae</taxon>
        <taxon>Streptosporangium</taxon>
    </lineage>
</organism>
<dbReference type="CDD" id="cd16936">
    <property type="entry name" value="HATPase_RsbW-like"/>
    <property type="match status" value="1"/>
</dbReference>
<keyword evidence="1" id="KW-0808">Transferase</keyword>
<evidence type="ECO:0000313" key="3">
    <source>
        <dbReference type="EMBL" id="GAA4187030.1"/>
    </source>
</evidence>
<keyword evidence="4" id="KW-1185">Reference proteome</keyword>
<evidence type="ECO:0000313" key="4">
    <source>
        <dbReference type="Proteomes" id="UP001501251"/>
    </source>
</evidence>
<dbReference type="InterPro" id="IPR036890">
    <property type="entry name" value="HATPase_C_sf"/>
</dbReference>
<protein>
    <recommendedName>
        <fullName evidence="2">Histidine kinase/HSP90-like ATPase domain-containing protein</fullName>
    </recommendedName>
</protein>
<dbReference type="RefSeq" id="WP_344917358.1">
    <property type="nucleotide sequence ID" value="NZ_BAABAQ010000003.1"/>
</dbReference>
<dbReference type="PANTHER" id="PTHR35526">
    <property type="entry name" value="ANTI-SIGMA-F FACTOR RSBW-RELATED"/>
    <property type="match status" value="1"/>
</dbReference>
<dbReference type="Pfam" id="PF13581">
    <property type="entry name" value="HATPase_c_2"/>
    <property type="match status" value="1"/>
</dbReference>
<accession>A0ABP8APK3</accession>
<sequence length="157" mass="16994">MPAETILTQTPKVAIWEGTTLRRGDKAPRQARLAINLWLADDHSSIRSNALLVVSELVTNVIQHVPAGPQRNWIKVQLGFGDGFIRLTVIDPGTSKPEPRFTPLQEGSMELSGRGLGLVSVLSVRCGTHLTLCGHRVVWADLANADALPGDAERLSS</sequence>
<dbReference type="SUPFAM" id="SSF55874">
    <property type="entry name" value="ATPase domain of HSP90 chaperone/DNA topoisomerase II/histidine kinase"/>
    <property type="match status" value="1"/>
</dbReference>
<reference evidence="4" key="1">
    <citation type="journal article" date="2019" name="Int. J. Syst. Evol. Microbiol.">
        <title>The Global Catalogue of Microorganisms (GCM) 10K type strain sequencing project: providing services to taxonomists for standard genome sequencing and annotation.</title>
        <authorList>
            <consortium name="The Broad Institute Genomics Platform"/>
            <consortium name="The Broad Institute Genome Sequencing Center for Infectious Disease"/>
            <person name="Wu L."/>
            <person name="Ma J."/>
        </authorList>
    </citation>
    <scope>NUCLEOTIDE SEQUENCE [LARGE SCALE GENOMIC DNA]</scope>
    <source>
        <strain evidence="4">JCM 17388</strain>
    </source>
</reference>
<dbReference type="InterPro" id="IPR003594">
    <property type="entry name" value="HATPase_dom"/>
</dbReference>
<keyword evidence="1" id="KW-0418">Kinase</keyword>
<comment type="caution">
    <text evidence="3">The sequence shown here is derived from an EMBL/GenBank/DDBJ whole genome shotgun (WGS) entry which is preliminary data.</text>
</comment>
<keyword evidence="1" id="KW-0723">Serine/threonine-protein kinase</keyword>
<name>A0ABP8APK3_9ACTN</name>
<gene>
    <name evidence="3" type="ORF">GCM10022252_19860</name>
</gene>
<dbReference type="PANTHER" id="PTHR35526:SF3">
    <property type="entry name" value="ANTI-SIGMA-F FACTOR RSBW"/>
    <property type="match status" value="1"/>
</dbReference>
<proteinExistence type="predicted"/>
<dbReference type="InterPro" id="IPR050267">
    <property type="entry name" value="Anti-sigma-factor_SerPK"/>
</dbReference>
<dbReference type="Proteomes" id="UP001501251">
    <property type="component" value="Unassembled WGS sequence"/>
</dbReference>
<evidence type="ECO:0000259" key="2">
    <source>
        <dbReference type="Pfam" id="PF13581"/>
    </source>
</evidence>
<feature type="domain" description="Histidine kinase/HSP90-like ATPase" evidence="2">
    <location>
        <begin position="31"/>
        <end position="125"/>
    </location>
</feature>